<dbReference type="Gene3D" id="1.25.40.620">
    <property type="match status" value="1"/>
</dbReference>
<dbReference type="InterPro" id="IPR008629">
    <property type="entry name" value="GUN4-like"/>
</dbReference>
<feature type="domain" description="TIR" evidence="1">
    <location>
        <begin position="6"/>
        <end position="157"/>
    </location>
</feature>
<dbReference type="PROSITE" id="PS50104">
    <property type="entry name" value="TIR"/>
    <property type="match status" value="1"/>
</dbReference>
<dbReference type="InterPro" id="IPR035897">
    <property type="entry name" value="Toll_tir_struct_dom_sf"/>
</dbReference>
<dbReference type="InterPro" id="IPR000157">
    <property type="entry name" value="TIR_dom"/>
</dbReference>
<dbReference type="PANTHER" id="PTHR34800">
    <property type="entry name" value="TETRAPYRROLE-BINDING PROTEIN, CHLOROPLASTIC"/>
    <property type="match status" value="1"/>
</dbReference>
<evidence type="ECO:0000313" key="2">
    <source>
        <dbReference type="EMBL" id="MFC0865178.1"/>
    </source>
</evidence>
<dbReference type="PANTHER" id="PTHR34800:SF1">
    <property type="entry name" value="TETRAPYRROLE-BINDING PROTEIN, CHLOROPLASTIC"/>
    <property type="match status" value="1"/>
</dbReference>
<evidence type="ECO:0000259" key="1">
    <source>
        <dbReference type="PROSITE" id="PS50104"/>
    </source>
</evidence>
<dbReference type="Pfam" id="PF13676">
    <property type="entry name" value="TIR_2"/>
    <property type="match status" value="1"/>
</dbReference>
<dbReference type="CDD" id="cd16383">
    <property type="entry name" value="GUN4"/>
    <property type="match status" value="1"/>
</dbReference>
<proteinExistence type="predicted"/>
<dbReference type="RefSeq" id="WP_394303216.1">
    <property type="nucleotide sequence ID" value="NZ_JBHMQT010000052.1"/>
</dbReference>
<dbReference type="Proteomes" id="UP001589870">
    <property type="component" value="Unassembled WGS sequence"/>
</dbReference>
<protein>
    <submittedName>
        <fullName evidence="2">GUN4 domain-containing protein</fullName>
    </submittedName>
</protein>
<dbReference type="InterPro" id="IPR037215">
    <property type="entry name" value="GUN4-like_sf"/>
</dbReference>
<dbReference type="Gene3D" id="1.10.10.1770">
    <property type="entry name" value="Gun4-like"/>
    <property type="match status" value="1"/>
</dbReference>
<reference evidence="2 3" key="1">
    <citation type="submission" date="2024-09" db="EMBL/GenBank/DDBJ databases">
        <authorList>
            <person name="Sun Q."/>
            <person name="Mori K."/>
        </authorList>
    </citation>
    <scope>NUCLEOTIDE SEQUENCE [LARGE SCALE GENOMIC DNA]</scope>
    <source>
        <strain evidence="2 3">TBRC 1851</strain>
    </source>
</reference>
<dbReference type="SUPFAM" id="SSF140869">
    <property type="entry name" value="GUN4-like"/>
    <property type="match status" value="1"/>
</dbReference>
<sequence>MTDSVERDLIFISFRGKDSGPTAAHVDLVLRQAFGSGRVFRSSRSIELGSLFDEVLEAALRRACVLLVLIGSEWCSDGPGGRRIDDPDDWVHREVKASLEAGVQVIPVMLEKTPRLTEADLPEALKPLARRQTAELRFRNDAADLSNLISRICRTVPQFSRLRVANPFALDSVDLPTRLESGLDFERLDDLLAARRWQEADRESARLLVAAAGGDLLKPRSYMIRVDDVDKISPADLRGIDQLWMSHSEGRFGLTTQLVAMRKAADDLIAFGDMIGWRTTRWIYYSEVLWSSSAPAGHLPVLGPAGGIRPSKLRARDTVAGMSSIPAAITRYLRDRTAVEQVHRTPVSGPFGWREYYPLALYAAIDVHAHLFRGRTEPYLRAITQSVRSGTSTYGNLLSVVWAVNRGRLLDRLSDPG</sequence>
<organism evidence="2 3">
    <name type="scientific">Sphaerimonospora cavernae</name>
    <dbReference type="NCBI Taxonomy" id="1740611"/>
    <lineage>
        <taxon>Bacteria</taxon>
        <taxon>Bacillati</taxon>
        <taxon>Actinomycetota</taxon>
        <taxon>Actinomycetes</taxon>
        <taxon>Streptosporangiales</taxon>
        <taxon>Streptosporangiaceae</taxon>
        <taxon>Sphaerimonospora</taxon>
    </lineage>
</organism>
<dbReference type="SUPFAM" id="SSF52200">
    <property type="entry name" value="Toll/Interleukin receptor TIR domain"/>
    <property type="match status" value="1"/>
</dbReference>
<evidence type="ECO:0000313" key="3">
    <source>
        <dbReference type="Proteomes" id="UP001589870"/>
    </source>
</evidence>
<name>A0ABV6UAI4_9ACTN</name>
<dbReference type="EMBL" id="JBHMQT010000052">
    <property type="protein sequence ID" value="MFC0865178.1"/>
    <property type="molecule type" value="Genomic_DNA"/>
</dbReference>
<dbReference type="Pfam" id="PF05419">
    <property type="entry name" value="GUN4"/>
    <property type="match status" value="1"/>
</dbReference>
<keyword evidence="3" id="KW-1185">Reference proteome</keyword>
<comment type="caution">
    <text evidence="2">The sequence shown here is derived from an EMBL/GenBank/DDBJ whole genome shotgun (WGS) entry which is preliminary data.</text>
</comment>
<gene>
    <name evidence="2" type="ORF">ACFHYQ_23055</name>
</gene>
<accession>A0ABV6UAI4</accession>